<comment type="caution">
    <text evidence="1">The sequence shown here is derived from an EMBL/GenBank/DDBJ whole genome shotgun (WGS) entry which is preliminary data.</text>
</comment>
<name>A0ACC0W1F8_9STRA</name>
<evidence type="ECO:0000313" key="2">
    <source>
        <dbReference type="Proteomes" id="UP001163321"/>
    </source>
</evidence>
<gene>
    <name evidence="1" type="ORF">PsorP6_005259</name>
</gene>
<dbReference type="EMBL" id="CM047583">
    <property type="protein sequence ID" value="KAI9912362.1"/>
    <property type="molecule type" value="Genomic_DNA"/>
</dbReference>
<accession>A0ACC0W1F8</accession>
<sequence>MWKTVDIVPVMQTPMHSFWQDSCCTRGSTFNNYDINAEEIVATLMDPHASAASAPPKCIMSQGDNFYWTGVDNTKDRDARFATTFEAKYSGANIKTVPFVNFVGNHDYGGASLICSDEKGLAQCASAEDLVAVLKNKFALQAEYTSPNDNRWVLKDHFYVYSIADEASGVSIDIFNVDAGDATTRGAQQTCCQCYGYSEGKDKLCKNVARGDKLRAGGDTDIVE</sequence>
<proteinExistence type="predicted"/>
<reference evidence="1 2" key="1">
    <citation type="journal article" date="2022" name="bioRxiv">
        <title>The genome of the oomycete Peronosclerospora sorghi, a cosmopolitan pathogen of maize and sorghum, is inflated with dispersed pseudogenes.</title>
        <authorList>
            <person name="Fletcher K."/>
            <person name="Martin F."/>
            <person name="Isakeit T."/>
            <person name="Cavanaugh K."/>
            <person name="Magill C."/>
            <person name="Michelmore R."/>
        </authorList>
    </citation>
    <scope>NUCLEOTIDE SEQUENCE [LARGE SCALE GENOMIC DNA]</scope>
    <source>
        <strain evidence="1">P6</strain>
    </source>
</reference>
<organism evidence="1 2">
    <name type="scientific">Peronosclerospora sorghi</name>
    <dbReference type="NCBI Taxonomy" id="230839"/>
    <lineage>
        <taxon>Eukaryota</taxon>
        <taxon>Sar</taxon>
        <taxon>Stramenopiles</taxon>
        <taxon>Oomycota</taxon>
        <taxon>Peronosporomycetes</taxon>
        <taxon>Peronosporales</taxon>
        <taxon>Peronosporaceae</taxon>
        <taxon>Peronosclerospora</taxon>
    </lineage>
</organism>
<protein>
    <submittedName>
        <fullName evidence="1">Uncharacterized protein</fullName>
    </submittedName>
</protein>
<dbReference type="Proteomes" id="UP001163321">
    <property type="component" value="Chromosome 4"/>
</dbReference>
<keyword evidence="2" id="KW-1185">Reference proteome</keyword>
<evidence type="ECO:0000313" key="1">
    <source>
        <dbReference type="EMBL" id="KAI9912362.1"/>
    </source>
</evidence>